<evidence type="ECO:0008006" key="4">
    <source>
        <dbReference type="Google" id="ProtNLM"/>
    </source>
</evidence>
<gene>
    <name evidence="2" type="ORF">ACFFX0_10430</name>
</gene>
<keyword evidence="3" id="KW-1185">Reference proteome</keyword>
<protein>
    <recommendedName>
        <fullName evidence="4">Ig-like domain-containing protein</fullName>
    </recommendedName>
</protein>
<dbReference type="EMBL" id="JBHMFI010000001">
    <property type="protein sequence ID" value="MFB9071597.1"/>
    <property type="molecule type" value="Genomic_DNA"/>
</dbReference>
<feature type="compositionally biased region" description="Low complexity" evidence="1">
    <location>
        <begin position="96"/>
        <end position="110"/>
    </location>
</feature>
<evidence type="ECO:0000256" key="1">
    <source>
        <dbReference type="SAM" id="MobiDB-lite"/>
    </source>
</evidence>
<accession>A0ABV5FY40</accession>
<evidence type="ECO:0000313" key="2">
    <source>
        <dbReference type="EMBL" id="MFB9071597.1"/>
    </source>
</evidence>
<proteinExistence type="predicted"/>
<organism evidence="2 3">
    <name type="scientific">Citricoccus parietis</name>
    <dbReference type="NCBI Taxonomy" id="592307"/>
    <lineage>
        <taxon>Bacteria</taxon>
        <taxon>Bacillati</taxon>
        <taxon>Actinomycetota</taxon>
        <taxon>Actinomycetes</taxon>
        <taxon>Micrococcales</taxon>
        <taxon>Micrococcaceae</taxon>
        <taxon>Citricoccus</taxon>
    </lineage>
</organism>
<feature type="region of interest" description="Disordered" evidence="1">
    <location>
        <begin position="90"/>
        <end position="110"/>
    </location>
</feature>
<dbReference type="Proteomes" id="UP001589575">
    <property type="component" value="Unassembled WGS sequence"/>
</dbReference>
<evidence type="ECO:0000313" key="3">
    <source>
        <dbReference type="Proteomes" id="UP001589575"/>
    </source>
</evidence>
<name>A0ABV5FY40_9MICC</name>
<reference evidence="2 3" key="1">
    <citation type="submission" date="2024-09" db="EMBL/GenBank/DDBJ databases">
        <authorList>
            <person name="Sun Q."/>
            <person name="Mori K."/>
        </authorList>
    </citation>
    <scope>NUCLEOTIDE SEQUENCE [LARGE SCALE GENOMIC DNA]</scope>
    <source>
        <strain evidence="2 3">CCM 7609</strain>
    </source>
</reference>
<sequence length="110" mass="11440">MAENRDCRAVCTPTGSAMRMAAGRNQPPVFRWIRRGVSGRGGRPGCPGELGVPVARPDVWRRWGSGAGSGAGPAVRCAASVRISCSVRCRSRGPARRAGTAAARRPTGAP</sequence>
<comment type="caution">
    <text evidence="2">The sequence shown here is derived from an EMBL/GenBank/DDBJ whole genome shotgun (WGS) entry which is preliminary data.</text>
</comment>